<evidence type="ECO:0000256" key="2">
    <source>
        <dbReference type="ARBA" id="ARBA00004286"/>
    </source>
</evidence>
<name>A0ABM0SUK1_CAMSA</name>
<keyword evidence="4" id="KW-0539">Nucleus</keyword>
<feature type="compositionally biased region" description="Basic and acidic residues" evidence="6">
    <location>
        <begin position="207"/>
        <end position="216"/>
    </location>
</feature>
<comment type="subcellular location">
    <subcellularLocation>
        <location evidence="2">Chromosome</location>
    </subcellularLocation>
    <subcellularLocation>
        <location evidence="1">Nucleus</location>
    </subcellularLocation>
</comment>
<evidence type="ECO:0000313" key="9">
    <source>
        <dbReference type="RefSeq" id="XP_010416353.1"/>
    </source>
</evidence>
<dbReference type="RefSeq" id="XP_010416353.1">
    <property type="nucleotide sequence ID" value="XM_010418051.2"/>
</dbReference>
<sequence>MGVLQEFKKAEKMTMSLLRIAIFNISYNRGLFPAKYFIDKSVPDMQIKKLMPMDSESRELIDLMDKGVYDALHRKYLEKLVFCICETVDGPIIDEYTFSFSYSDSCSQHVMMNINRTGDNIHQGAFTSTADSTRYQVKVAACKLVRTLVQMMETLGKIPEKRTIVMKLLYYDVPMIHQHFTGMGKRRRKRNILHDSDLSDDSEDFDLDNKDGKDDQIPSPRRSVTRANLSSELRTELDAKGKASITLEDAKTCLDPERADLMISAERVGDDFTLTANHGMMHLLWPLKKGTYASFVSTSDRIFSVSGWIRNQFNHHLCWDFSLCDLISITAVLRGQMAEYKPLVCVPRGR</sequence>
<accession>A0ABM0SUK1</accession>
<evidence type="ECO:0000256" key="3">
    <source>
        <dbReference type="ARBA" id="ARBA00022454"/>
    </source>
</evidence>
<dbReference type="InterPro" id="IPR003511">
    <property type="entry name" value="HORMA_dom"/>
</dbReference>
<dbReference type="PROSITE" id="PS50815">
    <property type="entry name" value="HORMA"/>
    <property type="match status" value="1"/>
</dbReference>
<keyword evidence="5" id="KW-0469">Meiosis</keyword>
<evidence type="ECO:0000259" key="7">
    <source>
        <dbReference type="PROSITE" id="PS50815"/>
    </source>
</evidence>
<dbReference type="Pfam" id="PF02301">
    <property type="entry name" value="HORMA"/>
    <property type="match status" value="1"/>
</dbReference>
<feature type="region of interest" description="Disordered" evidence="6">
    <location>
        <begin position="203"/>
        <end position="228"/>
    </location>
</feature>
<dbReference type="InterPro" id="IPR051294">
    <property type="entry name" value="HORMA_MeioticProgression"/>
</dbReference>
<dbReference type="Gene3D" id="3.30.900.10">
    <property type="entry name" value="HORMA domain"/>
    <property type="match status" value="1"/>
</dbReference>
<feature type="domain" description="HORMA" evidence="7">
    <location>
        <begin position="8"/>
        <end position="221"/>
    </location>
</feature>
<dbReference type="InterPro" id="IPR036570">
    <property type="entry name" value="HORMA_dom_sf"/>
</dbReference>
<evidence type="ECO:0000256" key="4">
    <source>
        <dbReference type="ARBA" id="ARBA00023242"/>
    </source>
</evidence>
<evidence type="ECO:0000256" key="5">
    <source>
        <dbReference type="ARBA" id="ARBA00023254"/>
    </source>
</evidence>
<dbReference type="PANTHER" id="PTHR48225">
    <property type="entry name" value="HORMA DOMAIN-CONTAINING PROTEIN 1"/>
    <property type="match status" value="1"/>
</dbReference>
<proteinExistence type="predicted"/>
<keyword evidence="3" id="KW-0158">Chromosome</keyword>
<organism evidence="8 9">
    <name type="scientific">Camelina sativa</name>
    <name type="common">False flax</name>
    <name type="synonym">Myagrum sativum</name>
    <dbReference type="NCBI Taxonomy" id="90675"/>
    <lineage>
        <taxon>Eukaryota</taxon>
        <taxon>Viridiplantae</taxon>
        <taxon>Streptophyta</taxon>
        <taxon>Embryophyta</taxon>
        <taxon>Tracheophyta</taxon>
        <taxon>Spermatophyta</taxon>
        <taxon>Magnoliopsida</taxon>
        <taxon>eudicotyledons</taxon>
        <taxon>Gunneridae</taxon>
        <taxon>Pentapetalae</taxon>
        <taxon>rosids</taxon>
        <taxon>malvids</taxon>
        <taxon>Brassicales</taxon>
        <taxon>Brassicaceae</taxon>
        <taxon>Camelineae</taxon>
        <taxon>Camelina</taxon>
    </lineage>
</organism>
<reference evidence="9" key="2">
    <citation type="submission" date="2025-08" db="UniProtKB">
        <authorList>
            <consortium name="RefSeq"/>
        </authorList>
    </citation>
    <scope>IDENTIFICATION</scope>
    <source>
        <tissue evidence="9">Leaf</tissue>
    </source>
</reference>
<evidence type="ECO:0000313" key="8">
    <source>
        <dbReference type="Proteomes" id="UP000694864"/>
    </source>
</evidence>
<dbReference type="SUPFAM" id="SSF56019">
    <property type="entry name" value="The spindle assembly checkpoint protein mad2"/>
    <property type="match status" value="1"/>
</dbReference>
<keyword evidence="8" id="KW-1185">Reference proteome</keyword>
<dbReference type="GeneID" id="104702222"/>
<protein>
    <submittedName>
        <fullName evidence="9">Uncharacterized protein LOC104702222</fullName>
    </submittedName>
</protein>
<gene>
    <name evidence="9" type="primary">LOC104702222</name>
</gene>
<dbReference type="PANTHER" id="PTHR48225:SF7">
    <property type="entry name" value="MEIOSIS-SPECIFIC PROTEIN HOP1"/>
    <property type="match status" value="1"/>
</dbReference>
<dbReference type="Proteomes" id="UP000694864">
    <property type="component" value="Chromosome 1"/>
</dbReference>
<evidence type="ECO:0000256" key="6">
    <source>
        <dbReference type="SAM" id="MobiDB-lite"/>
    </source>
</evidence>
<reference evidence="8" key="1">
    <citation type="journal article" date="2014" name="Nat. Commun.">
        <title>The emerging biofuel crop Camelina sativa retains a highly undifferentiated hexaploid genome structure.</title>
        <authorList>
            <person name="Kagale S."/>
            <person name="Koh C."/>
            <person name="Nixon J."/>
            <person name="Bollina V."/>
            <person name="Clarke W.E."/>
            <person name="Tuteja R."/>
            <person name="Spillane C."/>
            <person name="Robinson S.J."/>
            <person name="Links M.G."/>
            <person name="Clarke C."/>
            <person name="Higgins E.E."/>
            <person name="Huebert T."/>
            <person name="Sharpe A.G."/>
            <person name="Parkin I.A."/>
        </authorList>
    </citation>
    <scope>NUCLEOTIDE SEQUENCE [LARGE SCALE GENOMIC DNA]</scope>
    <source>
        <strain evidence="8">cv. DH55</strain>
    </source>
</reference>
<evidence type="ECO:0000256" key="1">
    <source>
        <dbReference type="ARBA" id="ARBA00004123"/>
    </source>
</evidence>